<accession>B9RHC2</accession>
<dbReference type="PANTHER" id="PTHR11626">
    <property type="entry name" value="FARNESYL-DIPHOSPHATE FARNESYLTRANSFERASE"/>
    <property type="match status" value="1"/>
</dbReference>
<dbReference type="Proteomes" id="UP000008311">
    <property type="component" value="Unassembled WGS sequence"/>
</dbReference>
<dbReference type="InterPro" id="IPR044844">
    <property type="entry name" value="Trans_IPPS_euk-type"/>
</dbReference>
<keyword evidence="2" id="KW-1185">Reference proteome</keyword>
<organism evidence="1 2">
    <name type="scientific">Ricinus communis</name>
    <name type="common">Castor bean</name>
    <dbReference type="NCBI Taxonomy" id="3988"/>
    <lineage>
        <taxon>Eukaryota</taxon>
        <taxon>Viridiplantae</taxon>
        <taxon>Streptophyta</taxon>
        <taxon>Embryophyta</taxon>
        <taxon>Tracheophyta</taxon>
        <taxon>Spermatophyta</taxon>
        <taxon>Magnoliopsida</taxon>
        <taxon>eudicotyledons</taxon>
        <taxon>Gunneridae</taxon>
        <taxon>Pentapetalae</taxon>
        <taxon>rosids</taxon>
        <taxon>fabids</taxon>
        <taxon>Malpighiales</taxon>
        <taxon>Euphorbiaceae</taxon>
        <taxon>Acalyphoideae</taxon>
        <taxon>Acalypheae</taxon>
        <taxon>Ricinus</taxon>
    </lineage>
</organism>
<dbReference type="eggNOG" id="KOG1459">
    <property type="taxonomic scope" value="Eukaryota"/>
</dbReference>
<evidence type="ECO:0000313" key="2">
    <source>
        <dbReference type="Proteomes" id="UP000008311"/>
    </source>
</evidence>
<dbReference type="STRING" id="3988.B9RHC2"/>
<reference evidence="2" key="1">
    <citation type="journal article" date="2010" name="Nat. Biotechnol.">
        <title>Draft genome sequence of the oilseed species Ricinus communis.</title>
        <authorList>
            <person name="Chan A.P."/>
            <person name="Crabtree J."/>
            <person name="Zhao Q."/>
            <person name="Lorenzi H."/>
            <person name="Orvis J."/>
            <person name="Puiu D."/>
            <person name="Melake-Berhan A."/>
            <person name="Jones K.M."/>
            <person name="Redman J."/>
            <person name="Chen G."/>
            <person name="Cahoon E.B."/>
            <person name="Gedil M."/>
            <person name="Stanke M."/>
            <person name="Haas B.J."/>
            <person name="Wortman J.R."/>
            <person name="Fraser-Liggett C.M."/>
            <person name="Ravel J."/>
            <person name="Rabinowicz P.D."/>
        </authorList>
    </citation>
    <scope>NUCLEOTIDE SEQUENCE [LARGE SCALE GENOMIC DNA]</scope>
    <source>
        <strain evidence="2">cv. Hale</strain>
    </source>
</reference>
<gene>
    <name evidence="1" type="ORF">RCOM_1449900</name>
</gene>
<dbReference type="GO" id="GO:0045338">
    <property type="term" value="P:farnesyl diphosphate metabolic process"/>
    <property type="evidence" value="ECO:0007669"/>
    <property type="project" value="InterPro"/>
</dbReference>
<evidence type="ECO:0000313" key="1">
    <source>
        <dbReference type="EMBL" id="EEF49484.1"/>
    </source>
</evidence>
<protein>
    <submittedName>
        <fullName evidence="1">Uncharacterized protein</fullName>
    </submittedName>
</protein>
<name>B9RHC2_RICCO</name>
<dbReference type="PANTHER" id="PTHR11626:SF2">
    <property type="entry name" value="SQUALENE SYNTHASE"/>
    <property type="match status" value="1"/>
</dbReference>
<dbReference type="EMBL" id="EQ973778">
    <property type="protein sequence ID" value="EEF49484.1"/>
    <property type="molecule type" value="Genomic_DNA"/>
</dbReference>
<dbReference type="InParanoid" id="B9RHC2"/>
<proteinExistence type="predicted"/>
<sequence>MGSLKLKEILENPDEILVLLKLIRAVKDAERKIPKEPNHLGFCYFILNKISHSFALVIQGHQPMLRDAF</sequence>
<dbReference type="GO" id="GO:0051996">
    <property type="term" value="F:squalene synthase [NAD(P)H] activity"/>
    <property type="evidence" value="ECO:0007669"/>
    <property type="project" value="InterPro"/>
</dbReference>
<dbReference type="AlphaFoldDB" id="B9RHC2"/>